<proteinExistence type="predicted"/>
<dbReference type="EMBL" id="BOOU01000030">
    <property type="protein sequence ID" value="GII76898.1"/>
    <property type="molecule type" value="Genomic_DNA"/>
</dbReference>
<accession>A0A919R0U2</accession>
<organism evidence="2 3">
    <name type="scientific">Sphaerisporangium rufum</name>
    <dbReference type="NCBI Taxonomy" id="1381558"/>
    <lineage>
        <taxon>Bacteria</taxon>
        <taxon>Bacillati</taxon>
        <taxon>Actinomycetota</taxon>
        <taxon>Actinomycetes</taxon>
        <taxon>Streptosporangiales</taxon>
        <taxon>Streptosporangiaceae</taxon>
        <taxon>Sphaerisporangium</taxon>
    </lineage>
</organism>
<protein>
    <submittedName>
        <fullName evidence="2">Uncharacterized protein</fullName>
    </submittedName>
</protein>
<keyword evidence="3" id="KW-1185">Reference proteome</keyword>
<evidence type="ECO:0000313" key="2">
    <source>
        <dbReference type="EMBL" id="GII76898.1"/>
    </source>
</evidence>
<dbReference type="AlphaFoldDB" id="A0A919R0U2"/>
<evidence type="ECO:0000256" key="1">
    <source>
        <dbReference type="SAM" id="MobiDB-lite"/>
    </source>
</evidence>
<comment type="caution">
    <text evidence="2">The sequence shown here is derived from an EMBL/GenBank/DDBJ whole genome shotgun (WGS) entry which is preliminary data.</text>
</comment>
<evidence type="ECO:0000313" key="3">
    <source>
        <dbReference type="Proteomes" id="UP000655287"/>
    </source>
</evidence>
<sequence>MSAPRRPAAERREPVTDTTGQVTVPAVAAAHLQDLGEQLRARGLHVRLGDTAGGLPQLIVISTAVPTLSEVVFAARGGGRWWFWWSWAERIAPVEDMPAAVALICRALTPRRAGG</sequence>
<feature type="region of interest" description="Disordered" evidence="1">
    <location>
        <begin position="1"/>
        <end position="20"/>
    </location>
</feature>
<dbReference type="RefSeq" id="WP_203983530.1">
    <property type="nucleotide sequence ID" value="NZ_BOOU01000030.1"/>
</dbReference>
<name>A0A919R0U2_9ACTN</name>
<gene>
    <name evidence="2" type="ORF">Sru01_18800</name>
</gene>
<reference evidence="2" key="1">
    <citation type="submission" date="2021-01" db="EMBL/GenBank/DDBJ databases">
        <title>Whole genome shotgun sequence of Sphaerisporangium rufum NBRC 109079.</title>
        <authorList>
            <person name="Komaki H."/>
            <person name="Tamura T."/>
        </authorList>
    </citation>
    <scope>NUCLEOTIDE SEQUENCE</scope>
    <source>
        <strain evidence="2">NBRC 109079</strain>
    </source>
</reference>
<dbReference type="Proteomes" id="UP000655287">
    <property type="component" value="Unassembled WGS sequence"/>
</dbReference>